<dbReference type="InterPro" id="IPR010982">
    <property type="entry name" value="Lambda_DNA-bd_dom_sf"/>
</dbReference>
<dbReference type="GO" id="GO:0003677">
    <property type="term" value="F:DNA binding"/>
    <property type="evidence" value="ECO:0007669"/>
    <property type="project" value="InterPro"/>
</dbReference>
<dbReference type="Pfam" id="PF01381">
    <property type="entry name" value="HTH_3"/>
    <property type="match status" value="1"/>
</dbReference>
<protein>
    <submittedName>
        <fullName evidence="2">XRE family transcriptional regulator</fullName>
    </submittedName>
</protein>
<feature type="domain" description="HTH cro/C1-type" evidence="1">
    <location>
        <begin position="8"/>
        <end position="53"/>
    </location>
</feature>
<evidence type="ECO:0000313" key="3">
    <source>
        <dbReference type="Proteomes" id="UP000321026"/>
    </source>
</evidence>
<evidence type="ECO:0000313" key="2">
    <source>
        <dbReference type="EMBL" id="TXG78924.1"/>
    </source>
</evidence>
<dbReference type="CDD" id="cd00093">
    <property type="entry name" value="HTH_XRE"/>
    <property type="match status" value="1"/>
</dbReference>
<dbReference type="SMART" id="SM00530">
    <property type="entry name" value="HTH_XRE"/>
    <property type="match status" value="1"/>
</dbReference>
<sequence length="55" mass="6194">MKNTGDVIRKRREELKLTQTQLAEALGCSQPNIRKIEQGSTPDIRIALKIESVSE</sequence>
<comment type="caution">
    <text evidence="2">The sequence shown here is derived from an EMBL/GenBank/DDBJ whole genome shotgun (WGS) entry which is preliminary data.</text>
</comment>
<dbReference type="SUPFAM" id="SSF47413">
    <property type="entry name" value="lambda repressor-like DNA-binding domains"/>
    <property type="match status" value="1"/>
</dbReference>
<dbReference type="EMBL" id="SSDS01000002">
    <property type="protein sequence ID" value="TXG78924.1"/>
    <property type="molecule type" value="Genomic_DNA"/>
</dbReference>
<accession>A0A5C7JD35</accession>
<proteinExistence type="predicted"/>
<dbReference type="PROSITE" id="PS50943">
    <property type="entry name" value="HTH_CROC1"/>
    <property type="match status" value="1"/>
</dbReference>
<dbReference type="InterPro" id="IPR001387">
    <property type="entry name" value="Cro/C1-type_HTH"/>
</dbReference>
<dbReference type="Proteomes" id="UP000321026">
    <property type="component" value="Unassembled WGS sequence"/>
</dbReference>
<gene>
    <name evidence="2" type="ORF">E6Q11_00095</name>
</gene>
<name>A0A5C7JD35_9BACT</name>
<dbReference type="AlphaFoldDB" id="A0A5C7JD35"/>
<organism evidence="2 3">
    <name type="scientific">Candidatus Dojkabacteria bacterium</name>
    <dbReference type="NCBI Taxonomy" id="2099670"/>
    <lineage>
        <taxon>Bacteria</taxon>
        <taxon>Candidatus Dojkabacteria</taxon>
    </lineage>
</organism>
<dbReference type="Gene3D" id="1.10.260.40">
    <property type="entry name" value="lambda repressor-like DNA-binding domains"/>
    <property type="match status" value="1"/>
</dbReference>
<reference evidence="2 3" key="1">
    <citation type="submission" date="2018-09" db="EMBL/GenBank/DDBJ databases">
        <title>Metagenome Assembled Genomes from an Advanced Water Purification Facility.</title>
        <authorList>
            <person name="Stamps B.W."/>
            <person name="Spear J.R."/>
        </authorList>
    </citation>
    <scope>NUCLEOTIDE SEQUENCE [LARGE SCALE GENOMIC DNA]</scope>
    <source>
        <strain evidence="2">Bin_63_2</strain>
    </source>
</reference>
<evidence type="ECO:0000259" key="1">
    <source>
        <dbReference type="PROSITE" id="PS50943"/>
    </source>
</evidence>